<evidence type="ECO:0000256" key="2">
    <source>
        <dbReference type="PIRNR" id="PIRNR006221"/>
    </source>
</evidence>
<name>A0A9X0R785_VIBME</name>
<dbReference type="PANTHER" id="PTHR12149">
    <property type="entry name" value="FRUCTOSAMINE 3 KINASE-RELATED PROTEIN"/>
    <property type="match status" value="1"/>
</dbReference>
<sequence length="288" mass="33655">MWQAITQQLSATLTFQFDLVERSKLNAGDIHDCYMISNGNERYFVKVNHRDNLPLYEAEANSLRLLAESQSVLVPQPIVVGVTKNHSFIILDYLPTKPLDDLNNQYRFGQQMAKLHQWGEQKEYGFDEDNYLGEVLQPNPWNKKWHLFFAEQRIGWQLQLLKEKGIFLVNIDEFVDVIKQQLTSHTPKPSLLHGALWFSNVAHSVTGPICYDPACYWGDRECDIAMTELMTGFQDEFYQGYQSLLPLDNKYQQRKEIYNLYHRLNHCNQFGGHYLNQADDAIQRILAF</sequence>
<protein>
    <submittedName>
        <fullName evidence="3">Fructosamine kinase family protein</fullName>
    </submittedName>
</protein>
<dbReference type="RefSeq" id="WP_154168155.1">
    <property type="nucleotide sequence ID" value="NZ_CP095311.1"/>
</dbReference>
<evidence type="ECO:0000313" key="3">
    <source>
        <dbReference type="EMBL" id="MBC5850948.1"/>
    </source>
</evidence>
<keyword evidence="2" id="KW-0808">Transferase</keyword>
<dbReference type="InterPro" id="IPR011009">
    <property type="entry name" value="Kinase-like_dom_sf"/>
</dbReference>
<dbReference type="Gene3D" id="3.30.200.20">
    <property type="entry name" value="Phosphorylase Kinase, domain 1"/>
    <property type="match status" value="1"/>
</dbReference>
<gene>
    <name evidence="3" type="ORF">H8Q88_08210</name>
</gene>
<evidence type="ECO:0000313" key="4">
    <source>
        <dbReference type="Proteomes" id="UP000615796"/>
    </source>
</evidence>
<dbReference type="Proteomes" id="UP000615796">
    <property type="component" value="Unassembled WGS sequence"/>
</dbReference>
<dbReference type="EMBL" id="JACRUP010000004">
    <property type="protein sequence ID" value="MBC5850948.1"/>
    <property type="molecule type" value="Genomic_DNA"/>
</dbReference>
<organism evidence="3 4">
    <name type="scientific">Vibrio metschnikovii</name>
    <dbReference type="NCBI Taxonomy" id="28172"/>
    <lineage>
        <taxon>Bacteria</taxon>
        <taxon>Pseudomonadati</taxon>
        <taxon>Pseudomonadota</taxon>
        <taxon>Gammaproteobacteria</taxon>
        <taxon>Vibrionales</taxon>
        <taxon>Vibrionaceae</taxon>
        <taxon>Vibrio</taxon>
    </lineage>
</organism>
<dbReference type="PANTHER" id="PTHR12149:SF8">
    <property type="entry name" value="PROTEIN-RIBULOSAMINE 3-KINASE"/>
    <property type="match status" value="1"/>
</dbReference>
<proteinExistence type="inferred from homology"/>
<comment type="caution">
    <text evidence="3">The sequence shown here is derived from an EMBL/GenBank/DDBJ whole genome shotgun (WGS) entry which is preliminary data.</text>
</comment>
<dbReference type="InterPro" id="IPR016477">
    <property type="entry name" value="Fructo-/Ketosamine-3-kinase"/>
</dbReference>
<dbReference type="AlphaFoldDB" id="A0A9X0R785"/>
<accession>A0A9X0R785</accession>
<dbReference type="Gene3D" id="3.90.1200.10">
    <property type="match status" value="1"/>
</dbReference>
<dbReference type="SUPFAM" id="SSF56112">
    <property type="entry name" value="Protein kinase-like (PK-like)"/>
    <property type="match status" value="1"/>
</dbReference>
<comment type="similarity">
    <text evidence="1 2">Belongs to the fructosamine kinase family.</text>
</comment>
<evidence type="ECO:0000256" key="1">
    <source>
        <dbReference type="ARBA" id="ARBA00009460"/>
    </source>
</evidence>
<dbReference type="GO" id="GO:0016301">
    <property type="term" value="F:kinase activity"/>
    <property type="evidence" value="ECO:0007669"/>
    <property type="project" value="UniProtKB-UniRule"/>
</dbReference>
<reference evidence="3" key="1">
    <citation type="submission" date="2020-08" db="EMBL/GenBank/DDBJ databases">
        <title>Genome Sequencing and Pan-Genome Analysis of Migratory bird Vibrio Strains, Inner Mongolia.</title>
        <authorList>
            <person name="Zheng L."/>
        </authorList>
    </citation>
    <scope>NUCLEOTIDE SEQUENCE</scope>
    <source>
        <strain evidence="3">M13F</strain>
    </source>
</reference>
<dbReference type="Pfam" id="PF03881">
    <property type="entry name" value="Fructosamin_kin"/>
    <property type="match status" value="1"/>
</dbReference>
<keyword evidence="2 3" id="KW-0418">Kinase</keyword>
<keyword evidence="4" id="KW-1185">Reference proteome</keyword>
<dbReference type="PIRSF" id="PIRSF006221">
    <property type="entry name" value="Ketosamine-3-kinase"/>
    <property type="match status" value="1"/>
</dbReference>